<evidence type="ECO:0000313" key="2">
    <source>
        <dbReference type="Proteomes" id="UP000707451"/>
    </source>
</evidence>
<evidence type="ECO:0000313" key="1">
    <source>
        <dbReference type="EMBL" id="KAG9073001.1"/>
    </source>
</evidence>
<dbReference type="OrthoDB" id="10345725at2759"/>
<dbReference type="Proteomes" id="UP000707451">
    <property type="component" value="Unassembled WGS sequence"/>
</dbReference>
<name>A0A9P8BYZ2_9FUNG</name>
<keyword evidence="2" id="KW-1185">Reference proteome</keyword>
<dbReference type="AlphaFoldDB" id="A0A9P8BYZ2"/>
<organism evidence="1 2">
    <name type="scientific">Linnemannia hyalina</name>
    <dbReference type="NCBI Taxonomy" id="64524"/>
    <lineage>
        <taxon>Eukaryota</taxon>
        <taxon>Fungi</taxon>
        <taxon>Fungi incertae sedis</taxon>
        <taxon>Mucoromycota</taxon>
        <taxon>Mortierellomycotina</taxon>
        <taxon>Mortierellomycetes</taxon>
        <taxon>Mortierellales</taxon>
        <taxon>Mortierellaceae</taxon>
        <taxon>Linnemannia</taxon>
    </lineage>
</organism>
<accession>A0A9P8BYZ2</accession>
<proteinExistence type="predicted"/>
<comment type="caution">
    <text evidence="1">The sequence shown here is derived from an EMBL/GenBank/DDBJ whole genome shotgun (WGS) entry which is preliminary data.</text>
</comment>
<protein>
    <submittedName>
        <fullName evidence="1">Uncharacterized protein</fullName>
    </submittedName>
</protein>
<reference evidence="1" key="1">
    <citation type="submission" date="2021-06" db="EMBL/GenBank/DDBJ databases">
        <title>Genome Sequence of Mortierella hyaline Strain SCG-10, a Cold-Adapted, Nitrate-Reducing Fungus Isolated from Soil in Minnesota, USA.</title>
        <authorList>
            <person name="Aldossari N."/>
        </authorList>
    </citation>
    <scope>NUCLEOTIDE SEQUENCE</scope>
    <source>
        <strain evidence="1">SCG-10</strain>
    </source>
</reference>
<sequence length="201" mass="22956">MSIYMSHRPRPDYLFSQLTHFHLAVDLTEPTLCHFASILPVLPLIHFGTDQRPQSLLKYVDFNTLHSISLFRMDEGYLQPMFDNLLSGSHPCQLEKLFLGGMTGIEGLPGGLKALPLKGLRMIGLPLEALDSTFRCLNLSKLTPLSILHAHYDWSTETLLGSRTNEFTEQFCMHLEKASEVLEEFGMMKDIVERVKRRHVQ</sequence>
<gene>
    <name evidence="1" type="ORF">KI688_000782</name>
</gene>
<dbReference type="EMBL" id="JAHRHY010000001">
    <property type="protein sequence ID" value="KAG9073001.1"/>
    <property type="molecule type" value="Genomic_DNA"/>
</dbReference>